<accession>A0ABT2C3Y1</accession>
<dbReference type="RefSeq" id="WP_259451129.1">
    <property type="nucleotide sequence ID" value="NZ_CP119520.1"/>
</dbReference>
<sequence>MAHISLVLPFALPAPEFAPDLTRALQTPALAALLSKISDARYRPLDTDARVLPHELWIARALGVAHGLVPGVATSAMRGVGLDPDDGMWFVVNPTHIQIARTHLQMGDTRQLDLREEEARALFDSARPCFEDAGYALAWGTHDTWFMRADDWTEITTASPDAAVNMNLTDWMPSGPQARAFRKLQNDVQVTWFTDPANAAREARGQLPINSFWPWGNASMATEHAQQLVAKVSGKPLVRPRVAAFETPGWLTALADRRLDSLAGMDTLLDGDDNWLLACGNVAAPGIAADWHGWLQQMQRLETELFAPLLAALKNGRVKEIRLVLSHRDGHLETTTTPLAQRKFWRRPTLERLL</sequence>
<evidence type="ECO:0000313" key="2">
    <source>
        <dbReference type="Proteomes" id="UP001165263"/>
    </source>
</evidence>
<comment type="caution">
    <text evidence="1">The sequence shown here is derived from an EMBL/GenBank/DDBJ whole genome shotgun (WGS) entry which is preliminary data.</text>
</comment>
<keyword evidence="2" id="KW-1185">Reference proteome</keyword>
<proteinExistence type="predicted"/>
<dbReference type="PIRSF" id="PIRSF015283">
    <property type="entry name" value="Regulatory_RpfE"/>
    <property type="match status" value="1"/>
</dbReference>
<name>A0ABT2C3Y1_9BURK</name>
<dbReference type="EMBL" id="JANUHC010000008">
    <property type="protein sequence ID" value="MCS0632097.1"/>
    <property type="molecule type" value="Genomic_DNA"/>
</dbReference>
<protein>
    <submittedName>
        <fullName evidence="1">Uncharacterized protein</fullName>
    </submittedName>
</protein>
<gene>
    <name evidence="1" type="ORF">NX786_22470</name>
</gene>
<organism evidence="1 2">
    <name type="scientific">Telluria mixta</name>
    <dbReference type="NCBI Taxonomy" id="34071"/>
    <lineage>
        <taxon>Bacteria</taxon>
        <taxon>Pseudomonadati</taxon>
        <taxon>Pseudomonadota</taxon>
        <taxon>Betaproteobacteria</taxon>
        <taxon>Burkholderiales</taxon>
        <taxon>Oxalobacteraceae</taxon>
        <taxon>Telluria group</taxon>
        <taxon>Telluria</taxon>
    </lineage>
</organism>
<reference evidence="1" key="1">
    <citation type="submission" date="2022-08" db="EMBL/GenBank/DDBJ databases">
        <title>Reclassification of Massilia species as members of the genera Telluria, Duganella, Pseudoduganella, Mokoshia gen. nov. and Zemynaea gen. nov. using orthogonal and non-orthogonal genome-based approaches.</title>
        <authorList>
            <person name="Bowman J.P."/>
        </authorList>
    </citation>
    <scope>NUCLEOTIDE SEQUENCE</scope>
    <source>
        <strain evidence="1">LMG 11547</strain>
    </source>
</reference>
<dbReference type="InterPro" id="IPR016631">
    <property type="entry name" value="Regulatory_RpfE"/>
</dbReference>
<dbReference type="Proteomes" id="UP001165263">
    <property type="component" value="Unassembled WGS sequence"/>
</dbReference>
<evidence type="ECO:0000313" key="1">
    <source>
        <dbReference type="EMBL" id="MCS0632097.1"/>
    </source>
</evidence>